<proteinExistence type="predicted"/>
<gene>
    <name evidence="3" type="ORF">EZH22_23020</name>
</gene>
<keyword evidence="4" id="KW-1185">Reference proteome</keyword>
<feature type="compositionally biased region" description="Basic and acidic residues" evidence="2">
    <location>
        <begin position="370"/>
        <end position="381"/>
    </location>
</feature>
<dbReference type="Pfam" id="PF02515">
    <property type="entry name" value="CoA_transf_3"/>
    <property type="match status" value="1"/>
</dbReference>
<name>A0A974PMT6_9HYPH</name>
<dbReference type="Gene3D" id="3.30.1540.10">
    <property type="entry name" value="formyl-coa transferase, domain 3"/>
    <property type="match status" value="1"/>
</dbReference>
<evidence type="ECO:0000256" key="2">
    <source>
        <dbReference type="SAM" id="MobiDB-lite"/>
    </source>
</evidence>
<keyword evidence="1 3" id="KW-0808">Transferase</keyword>
<dbReference type="PANTHER" id="PTHR48207">
    <property type="entry name" value="SUCCINATE--HYDROXYMETHYLGLUTARATE COA-TRANSFERASE"/>
    <property type="match status" value="1"/>
</dbReference>
<evidence type="ECO:0000313" key="4">
    <source>
        <dbReference type="Proteomes" id="UP000596427"/>
    </source>
</evidence>
<dbReference type="PANTHER" id="PTHR48207:SF3">
    <property type="entry name" value="SUCCINATE--HYDROXYMETHYLGLUTARATE COA-TRANSFERASE"/>
    <property type="match status" value="1"/>
</dbReference>
<dbReference type="AlphaFoldDB" id="A0A974PMT6"/>
<dbReference type="GO" id="GO:0008410">
    <property type="term" value="F:CoA-transferase activity"/>
    <property type="evidence" value="ECO:0007669"/>
    <property type="project" value="TreeGrafter"/>
</dbReference>
<dbReference type="EMBL" id="CP063362">
    <property type="protein sequence ID" value="QRG05870.1"/>
    <property type="molecule type" value="Genomic_DNA"/>
</dbReference>
<feature type="region of interest" description="Disordered" evidence="2">
    <location>
        <begin position="370"/>
        <end position="397"/>
    </location>
</feature>
<reference evidence="3 4" key="1">
    <citation type="submission" date="2020-10" db="EMBL/GenBank/DDBJ databases">
        <title>Degradation of 1,4-Dioxane by Xanthobacter sp. YN2, via a Novel Group-2 Soluble Di-Iron Monooxygenase.</title>
        <authorList>
            <person name="Ma F."/>
            <person name="Wang Y."/>
            <person name="Yang J."/>
            <person name="Guo H."/>
            <person name="Su D."/>
            <person name="Yu L."/>
        </authorList>
    </citation>
    <scope>NUCLEOTIDE SEQUENCE [LARGE SCALE GENOMIC DNA]</scope>
    <source>
        <strain evidence="3 4">YN2</strain>
    </source>
</reference>
<accession>A0A974PMT6</accession>
<dbReference type="RefSeq" id="WP_203192745.1">
    <property type="nucleotide sequence ID" value="NZ_CP063362.1"/>
</dbReference>
<dbReference type="KEGG" id="xdi:EZH22_23020"/>
<dbReference type="Proteomes" id="UP000596427">
    <property type="component" value="Chromosome"/>
</dbReference>
<evidence type="ECO:0000256" key="1">
    <source>
        <dbReference type="ARBA" id="ARBA00022679"/>
    </source>
</evidence>
<dbReference type="InterPro" id="IPR050483">
    <property type="entry name" value="CoA-transferase_III_domain"/>
</dbReference>
<dbReference type="Gene3D" id="3.40.50.10540">
    <property type="entry name" value="Crotonobetainyl-coa:carnitine coa-transferase, domain 1"/>
    <property type="match status" value="1"/>
</dbReference>
<sequence>MSMSKPLAGYKVIEIGHSIAAPYTGFILAELGAEVIKVESPKGGDYARGWGPPFFDGAASHFVALNRDKSSVTVDLSDDAERARLRRLILDEADAVICNLRAGVADRHGIGAAELTAAKPTLVYCEIGAFGSGGPLSDAPGYDPLMQAYGGIMSLTGESAERPPLRVGVSIVDMGAGFWGAIGILARLLARGRDGRGGIVETSLFETALAWATVQIASVTIAPRVLKPMGSGASGIVPYQAFCATDGWIVIGGGNDGLFAKLATALGHDEWICDPRFRTNADRVVNREVLIPLIEAEMAGRSLCEARDLLDRHGVPNAPVQRVDQVIHDAQTRALGILQEAGPDALATVGLPLRFDGERPAYVRRAPRLGEHTREVFHTDAEPSGEAEMQPEHGAPR</sequence>
<protein>
    <submittedName>
        <fullName evidence="3">CoA transferase</fullName>
    </submittedName>
</protein>
<organism evidence="3 4">
    <name type="scientific">Xanthobacter dioxanivorans</name>
    <dbReference type="NCBI Taxonomy" id="2528964"/>
    <lineage>
        <taxon>Bacteria</taxon>
        <taxon>Pseudomonadati</taxon>
        <taxon>Pseudomonadota</taxon>
        <taxon>Alphaproteobacteria</taxon>
        <taxon>Hyphomicrobiales</taxon>
        <taxon>Xanthobacteraceae</taxon>
        <taxon>Xanthobacter</taxon>
    </lineage>
</organism>
<dbReference type="SUPFAM" id="SSF89796">
    <property type="entry name" value="CoA-transferase family III (CaiB/BaiF)"/>
    <property type="match status" value="1"/>
</dbReference>
<evidence type="ECO:0000313" key="3">
    <source>
        <dbReference type="EMBL" id="QRG05870.1"/>
    </source>
</evidence>
<dbReference type="InterPro" id="IPR023606">
    <property type="entry name" value="CoA-Trfase_III_dom_1_sf"/>
</dbReference>
<dbReference type="InterPro" id="IPR003673">
    <property type="entry name" value="CoA-Trfase_fam_III"/>
</dbReference>
<dbReference type="InterPro" id="IPR044855">
    <property type="entry name" value="CoA-Trfase_III_dom3_sf"/>
</dbReference>